<dbReference type="PANTHER" id="PTHR24416:SF489">
    <property type="entry name" value="PROTEIN KINASE DOMAIN-CONTAINING PROTEIN"/>
    <property type="match status" value="1"/>
</dbReference>
<dbReference type="FunFam" id="3.40.50.2300:FF:000063">
    <property type="entry name" value="Gamma-aminobutyric acid type B receptor subunit"/>
    <property type="match status" value="1"/>
</dbReference>
<dbReference type="Proteomes" id="UP001374579">
    <property type="component" value="Unassembled WGS sequence"/>
</dbReference>
<feature type="binding site" evidence="25">
    <location>
        <position position="937"/>
    </location>
    <ligand>
        <name>ATP</name>
        <dbReference type="ChEBI" id="CHEBI:30616"/>
    </ligand>
</feature>
<evidence type="ECO:0000256" key="11">
    <source>
        <dbReference type="ARBA" id="ARBA00022777"/>
    </source>
</evidence>
<sequence length="1333" mass="150498">MIFRMKGTVLCLWMCGLLLFSYGSSPSCINHGPCRIHQHHFYHNDHELNLVLENSNRLSHQVANHILRILLQDVLCYQKVSLLHMPKYDVINASAALSRVAGCSPAKCSGVGRDSVPATMVNLETWMEAGFDKAPWVETKRLTDIGPLGPYGRMGWFMPSSIVDEFWVRNITADHWRSLRIQPVARQFSWWGRSEWRELCPHCEASAYKSSRCTKSRKNCATLFSSVEGLDSGLLKHQIESLELPVDIVWLGAALDSFVLNQTAAKQHILFFSWVPSQLTLSGNFTRIHFPDQHHETGHLLQRRHPIRSEFQVNQFSKVAWYRVALGAADAFHVISKMSLTQETYYTLLVSAREQPQLSSERIACNWVRENRDTWKDWLPPAFTEKPKLYLAGLFPLSGGYLTQPGLVEGARLAIDRVNSDPSILPSYELALIVNDTQCQADVAMNNFIKLMLMQDHSFKILGILGPACSDAAEPIAALTRHFHTMMVSYGAEAASLSDRDKYPYFFRTIPQVNHYRYVYAEFFKEMQWNKIGALAEGGQELPEYHLELQDYLQEQGISVLVKRKMLHNPKQMDLSQVFRELREHNVRIIIADFFSNVARAVMCEAYKQQMTGHEGYIWFLSSWYAPDWWDVDFYNSDPGSSDPRPQESIPCTTEEMEYAIEGHFIVAKSFTDSNDLVAAGGITISDYKKEYAERVGKAYVEETPFASFVYDAVWVFAKGLQKLLSTNPAALDSLSEEKTARAFVSAINETHFQGVSGYIRFDGSDRLGAVTIQQFFHNETVNVGKYMPLKSGQKGGLKIDKDKIRWLSAMGPGSQVQTHAVQSCAVEDFRAFLGVGCQTAIIIANVMGFVAFIIIAIICLVVIKCRYDAKVRATRDRMKELGLLSPNYSHCLTLDEWEIPRKNVVLNRKLGEGAFGTVCGGEMGNETEGWVAIAVKTLKIRHSMEEKLDFFSEVGMMKRFNHKNIVPLLGVCTRSEPVYAVMEFQLHGDLKTYLLSRRNLVGQNIKEGEDLNSENLTQMAIDIASGLQYLHHLKYVHRDLACRNCLVHANKTVKISDFGMTRHVSDSDYYRFNRKGMLPVRWMSPESLVDGIFTFKSDIWSFGVVVYEIVTFGSFPYQGLSNTQVLEYVKAGNRLTLPDKCPNDLCSFIHWCMFYDQGFRPDLEDILDYLDYNRYFLVPCIDAPTSAVVMGDTDSLEMALPSSCHTSLSPGTAQSHLSRRSGSWQDKLASAARKTFSVPGFGKFHGPKERSKSFLTTPVLDRVRSSSVGAMQSGAASESLLCEEDVDLTRSTSCLKQLSSVGTSDRGDSGERGDSDYFSDYSKELCQTITTV</sequence>
<keyword evidence="12 25" id="KW-0067">ATP-binding</keyword>
<evidence type="ECO:0000256" key="8">
    <source>
        <dbReference type="ARBA" id="ARBA00022729"/>
    </source>
</evidence>
<dbReference type="InterPro" id="IPR028082">
    <property type="entry name" value="Peripla_BP_I"/>
</dbReference>
<evidence type="ECO:0000256" key="1">
    <source>
        <dbReference type="ARBA" id="ARBA00004167"/>
    </source>
</evidence>
<dbReference type="Gene3D" id="3.30.200.20">
    <property type="entry name" value="Phosphorylase Kinase, domain 1"/>
    <property type="match status" value="1"/>
</dbReference>
<evidence type="ECO:0000256" key="17">
    <source>
        <dbReference type="ARBA" id="ARBA00023157"/>
    </source>
</evidence>
<dbReference type="FunFam" id="3.30.200.20:FF:000593">
    <property type="entry name" value="Predicted protein"/>
    <property type="match status" value="1"/>
</dbReference>
<dbReference type="EMBL" id="JBAMIC010000001">
    <property type="protein sequence ID" value="KAK7115476.1"/>
    <property type="molecule type" value="Genomic_DNA"/>
</dbReference>
<dbReference type="Gene3D" id="1.10.510.10">
    <property type="entry name" value="Transferase(Phosphotransferase) domain 1"/>
    <property type="match status" value="1"/>
</dbReference>
<dbReference type="FunFam" id="1.10.510.10:FF:001227">
    <property type="entry name" value="Tyrosine-protein kinase receptor"/>
    <property type="match status" value="1"/>
</dbReference>
<dbReference type="InterPro" id="IPR001245">
    <property type="entry name" value="Ser-Thr/Tyr_kinase_cat_dom"/>
</dbReference>
<keyword evidence="14" id="KW-0297">G-protein coupled receptor</keyword>
<feature type="transmembrane region" description="Helical" evidence="26">
    <location>
        <begin position="841"/>
        <end position="864"/>
    </location>
</feature>
<dbReference type="SUPFAM" id="SSF53850">
    <property type="entry name" value="Periplasmic binding protein-like II"/>
    <property type="match status" value="1"/>
</dbReference>
<comment type="catalytic activity">
    <reaction evidence="22">
        <text>L-tyrosyl-[protein] + ATP = O-phospho-L-tyrosyl-[protein] + ADP + H(+)</text>
        <dbReference type="Rhea" id="RHEA:10596"/>
        <dbReference type="Rhea" id="RHEA-COMP:10136"/>
        <dbReference type="Rhea" id="RHEA-COMP:20101"/>
        <dbReference type="ChEBI" id="CHEBI:15378"/>
        <dbReference type="ChEBI" id="CHEBI:30616"/>
        <dbReference type="ChEBI" id="CHEBI:46858"/>
        <dbReference type="ChEBI" id="CHEBI:61978"/>
        <dbReference type="ChEBI" id="CHEBI:456216"/>
        <dbReference type="EC" id="2.7.10.1"/>
    </reaction>
</comment>
<evidence type="ECO:0000256" key="14">
    <source>
        <dbReference type="ARBA" id="ARBA00023040"/>
    </source>
</evidence>
<accession>A0AAN9C191</accession>
<keyword evidence="19" id="KW-0325">Glycoprotein</keyword>
<evidence type="ECO:0000256" key="15">
    <source>
        <dbReference type="ARBA" id="ARBA00023136"/>
    </source>
</evidence>
<evidence type="ECO:0000256" key="26">
    <source>
        <dbReference type="SAM" id="Phobius"/>
    </source>
</evidence>
<keyword evidence="6" id="KW-0808">Transferase</keyword>
<reference evidence="29 30" key="1">
    <citation type="submission" date="2024-02" db="EMBL/GenBank/DDBJ databases">
        <title>Chromosome-scale genome assembly of the rough periwinkle Littorina saxatilis.</title>
        <authorList>
            <person name="De Jode A."/>
            <person name="Faria R."/>
            <person name="Formenti G."/>
            <person name="Sims Y."/>
            <person name="Smith T.P."/>
            <person name="Tracey A."/>
            <person name="Wood J.M.D."/>
            <person name="Zagrodzka Z.B."/>
            <person name="Johannesson K."/>
            <person name="Butlin R.K."/>
            <person name="Leder E.H."/>
        </authorList>
    </citation>
    <scope>NUCLEOTIDE SEQUENCE [LARGE SCALE GENOMIC DNA]</scope>
    <source>
        <strain evidence="29">Snail1</strain>
        <tissue evidence="29">Muscle</tissue>
    </source>
</reference>
<comment type="subcellular location">
    <subcellularLocation>
        <location evidence="2">Cell membrane</location>
        <topology evidence="2">Multi-pass membrane protein</topology>
    </subcellularLocation>
    <subcellularLocation>
        <location evidence="1">Membrane</location>
        <topology evidence="1">Single-pass membrane protein</topology>
    </subcellularLocation>
</comment>
<feature type="chain" id="PRO_5042957899" description="Gamma-aminobutyric acid type B receptor subunit 2" evidence="27">
    <location>
        <begin position="27"/>
        <end position="1333"/>
    </location>
</feature>
<keyword evidence="13 26" id="KW-1133">Transmembrane helix</keyword>
<dbReference type="PROSITE" id="PS00107">
    <property type="entry name" value="PROTEIN_KINASE_ATP"/>
    <property type="match status" value="1"/>
</dbReference>
<evidence type="ECO:0000256" key="19">
    <source>
        <dbReference type="ARBA" id="ARBA00023180"/>
    </source>
</evidence>
<dbReference type="InterPro" id="IPR001828">
    <property type="entry name" value="ANF_lig-bd_rcpt"/>
</dbReference>
<dbReference type="GO" id="GO:0005524">
    <property type="term" value="F:ATP binding"/>
    <property type="evidence" value="ECO:0007669"/>
    <property type="project" value="UniProtKB-UniRule"/>
</dbReference>
<organism evidence="29 30">
    <name type="scientific">Littorina saxatilis</name>
    <dbReference type="NCBI Taxonomy" id="31220"/>
    <lineage>
        <taxon>Eukaryota</taxon>
        <taxon>Metazoa</taxon>
        <taxon>Spiralia</taxon>
        <taxon>Lophotrochozoa</taxon>
        <taxon>Mollusca</taxon>
        <taxon>Gastropoda</taxon>
        <taxon>Caenogastropoda</taxon>
        <taxon>Littorinimorpha</taxon>
        <taxon>Littorinoidea</taxon>
        <taxon>Littorinidae</taxon>
        <taxon>Littorina</taxon>
    </lineage>
</organism>
<evidence type="ECO:0000313" key="30">
    <source>
        <dbReference type="Proteomes" id="UP001374579"/>
    </source>
</evidence>
<evidence type="ECO:0000256" key="27">
    <source>
        <dbReference type="SAM" id="SignalP"/>
    </source>
</evidence>
<evidence type="ECO:0000256" key="18">
    <source>
        <dbReference type="ARBA" id="ARBA00023170"/>
    </source>
</evidence>
<dbReference type="CDD" id="cd00192">
    <property type="entry name" value="PTKc"/>
    <property type="match status" value="1"/>
</dbReference>
<gene>
    <name evidence="29" type="ORF">V1264_001333</name>
</gene>
<dbReference type="SMART" id="SM00219">
    <property type="entry name" value="TyrKc"/>
    <property type="match status" value="1"/>
</dbReference>
<dbReference type="PANTHER" id="PTHR24416">
    <property type="entry name" value="TYROSINE-PROTEIN KINASE RECEPTOR"/>
    <property type="match status" value="1"/>
</dbReference>
<evidence type="ECO:0000256" key="25">
    <source>
        <dbReference type="PROSITE-ProRule" id="PRU10141"/>
    </source>
</evidence>
<dbReference type="SUPFAM" id="SSF53822">
    <property type="entry name" value="Periplasmic binding protein-like I"/>
    <property type="match status" value="1"/>
</dbReference>
<keyword evidence="4" id="KW-1003">Cell membrane</keyword>
<dbReference type="CDD" id="cd06366">
    <property type="entry name" value="PBP1_GABAb_receptor"/>
    <property type="match status" value="1"/>
</dbReference>
<dbReference type="InterPro" id="IPR017441">
    <property type="entry name" value="Protein_kinase_ATP_BS"/>
</dbReference>
<dbReference type="Gene3D" id="3.40.50.2300">
    <property type="match status" value="2"/>
</dbReference>
<proteinExistence type="predicted"/>
<dbReference type="PROSITE" id="PS50011">
    <property type="entry name" value="PROTEIN_KINASE_DOM"/>
    <property type="match status" value="1"/>
</dbReference>
<dbReference type="SUPFAM" id="SSF56112">
    <property type="entry name" value="Protein kinase-like (PK-like)"/>
    <property type="match status" value="1"/>
</dbReference>
<keyword evidence="9" id="KW-0677">Repeat</keyword>
<evidence type="ECO:0000256" key="4">
    <source>
        <dbReference type="ARBA" id="ARBA00022475"/>
    </source>
</evidence>
<keyword evidence="11" id="KW-0418">Kinase</keyword>
<keyword evidence="8 27" id="KW-0732">Signal</keyword>
<evidence type="ECO:0000256" key="16">
    <source>
        <dbReference type="ARBA" id="ARBA00023137"/>
    </source>
</evidence>
<evidence type="ECO:0000256" key="6">
    <source>
        <dbReference type="ARBA" id="ARBA00022679"/>
    </source>
</evidence>
<dbReference type="InterPro" id="IPR050122">
    <property type="entry name" value="RTK"/>
</dbReference>
<evidence type="ECO:0000256" key="12">
    <source>
        <dbReference type="ARBA" id="ARBA00022840"/>
    </source>
</evidence>
<evidence type="ECO:0000256" key="23">
    <source>
        <dbReference type="ARBA" id="ARBA00056965"/>
    </source>
</evidence>
<keyword evidence="15 26" id="KW-0472">Membrane</keyword>
<evidence type="ECO:0000256" key="13">
    <source>
        <dbReference type="ARBA" id="ARBA00022989"/>
    </source>
</evidence>
<dbReference type="GO" id="GO:0007169">
    <property type="term" value="P:cell surface receptor protein tyrosine kinase signaling pathway"/>
    <property type="evidence" value="ECO:0007669"/>
    <property type="project" value="TreeGrafter"/>
</dbReference>
<evidence type="ECO:0000256" key="20">
    <source>
        <dbReference type="ARBA" id="ARBA00023224"/>
    </source>
</evidence>
<keyword evidence="18" id="KW-0675">Receptor</keyword>
<keyword evidence="7 26" id="KW-0812">Transmembrane</keyword>
<keyword evidence="30" id="KW-1185">Reference proteome</keyword>
<keyword evidence="16" id="KW-0829">Tyrosine-protein kinase</keyword>
<dbReference type="Pfam" id="PF07714">
    <property type="entry name" value="PK_Tyr_Ser-Thr"/>
    <property type="match status" value="1"/>
</dbReference>
<protein>
    <recommendedName>
        <fullName evidence="24">Gamma-aminobutyric acid type B receptor subunit 2</fullName>
        <ecNumber evidence="3">2.7.10.1</ecNumber>
    </recommendedName>
</protein>
<dbReference type="Pfam" id="PF01094">
    <property type="entry name" value="ANF_receptor"/>
    <property type="match status" value="1"/>
</dbReference>
<keyword evidence="21" id="KW-0393">Immunoglobulin domain</keyword>
<evidence type="ECO:0000256" key="2">
    <source>
        <dbReference type="ARBA" id="ARBA00004651"/>
    </source>
</evidence>
<evidence type="ECO:0000256" key="7">
    <source>
        <dbReference type="ARBA" id="ARBA00022692"/>
    </source>
</evidence>
<comment type="caution">
    <text evidence="29">The sequence shown here is derived from an EMBL/GenBank/DDBJ whole genome shotgun (WGS) entry which is preliminary data.</text>
</comment>
<dbReference type="GO" id="GO:0043235">
    <property type="term" value="C:receptor complex"/>
    <property type="evidence" value="ECO:0007669"/>
    <property type="project" value="TreeGrafter"/>
</dbReference>
<evidence type="ECO:0000256" key="24">
    <source>
        <dbReference type="ARBA" id="ARBA00073785"/>
    </source>
</evidence>
<evidence type="ECO:0000256" key="5">
    <source>
        <dbReference type="ARBA" id="ARBA00022553"/>
    </source>
</evidence>
<evidence type="ECO:0000256" key="3">
    <source>
        <dbReference type="ARBA" id="ARBA00011902"/>
    </source>
</evidence>
<keyword evidence="20" id="KW-0807">Transducer</keyword>
<evidence type="ECO:0000256" key="9">
    <source>
        <dbReference type="ARBA" id="ARBA00022737"/>
    </source>
</evidence>
<name>A0AAN9C191_9CAEN</name>
<comment type="function">
    <text evidence="23">Receptor for basic fibroblast growth factor.</text>
</comment>
<dbReference type="GO" id="GO:0005886">
    <property type="term" value="C:plasma membrane"/>
    <property type="evidence" value="ECO:0007669"/>
    <property type="project" value="UniProtKB-SubCell"/>
</dbReference>
<dbReference type="InterPro" id="IPR011009">
    <property type="entry name" value="Kinase-like_dom_sf"/>
</dbReference>
<evidence type="ECO:0000313" key="29">
    <source>
        <dbReference type="EMBL" id="KAK7115476.1"/>
    </source>
</evidence>
<dbReference type="EC" id="2.7.10.1" evidence="3"/>
<dbReference type="InterPro" id="IPR020635">
    <property type="entry name" value="Tyr_kinase_cat_dom"/>
</dbReference>
<keyword evidence="5" id="KW-0597">Phosphoprotein</keyword>
<feature type="domain" description="Protein kinase" evidence="28">
    <location>
        <begin position="905"/>
        <end position="1177"/>
    </location>
</feature>
<dbReference type="GO" id="GO:0004930">
    <property type="term" value="F:G protein-coupled receptor activity"/>
    <property type="evidence" value="ECO:0007669"/>
    <property type="project" value="UniProtKB-KW"/>
</dbReference>
<dbReference type="GO" id="GO:0004714">
    <property type="term" value="F:transmembrane receptor protein tyrosine kinase activity"/>
    <property type="evidence" value="ECO:0007669"/>
    <property type="project" value="UniProtKB-EC"/>
</dbReference>
<dbReference type="PROSITE" id="PS00109">
    <property type="entry name" value="PROTEIN_KINASE_TYR"/>
    <property type="match status" value="1"/>
</dbReference>
<evidence type="ECO:0000256" key="22">
    <source>
        <dbReference type="ARBA" id="ARBA00051243"/>
    </source>
</evidence>
<evidence type="ECO:0000256" key="10">
    <source>
        <dbReference type="ARBA" id="ARBA00022741"/>
    </source>
</evidence>
<dbReference type="InterPro" id="IPR008266">
    <property type="entry name" value="Tyr_kinase_AS"/>
</dbReference>
<evidence type="ECO:0000259" key="28">
    <source>
        <dbReference type="PROSITE" id="PS50011"/>
    </source>
</evidence>
<keyword evidence="17" id="KW-1015">Disulfide bond</keyword>
<dbReference type="InterPro" id="IPR000719">
    <property type="entry name" value="Prot_kinase_dom"/>
</dbReference>
<feature type="signal peptide" evidence="27">
    <location>
        <begin position="1"/>
        <end position="26"/>
    </location>
</feature>
<dbReference type="PRINTS" id="PR00109">
    <property type="entry name" value="TYRKINASE"/>
</dbReference>
<keyword evidence="10 25" id="KW-0547">Nucleotide-binding</keyword>
<evidence type="ECO:0000256" key="21">
    <source>
        <dbReference type="ARBA" id="ARBA00023319"/>
    </source>
</evidence>